<comment type="caution">
    <text evidence="2">The sequence shown here is derived from an EMBL/GenBank/DDBJ whole genome shotgun (WGS) entry which is preliminary data.</text>
</comment>
<name>A0AAE1IJ82_9HYPO</name>
<feature type="compositionally biased region" description="Low complexity" evidence="1">
    <location>
        <begin position="519"/>
        <end position="529"/>
    </location>
</feature>
<evidence type="ECO:0000313" key="3">
    <source>
        <dbReference type="Proteomes" id="UP001273209"/>
    </source>
</evidence>
<evidence type="ECO:0000313" key="2">
    <source>
        <dbReference type="EMBL" id="KAK4081744.1"/>
    </source>
</evidence>
<dbReference type="GeneID" id="87916576"/>
<protein>
    <submittedName>
        <fullName evidence="2">Uncharacterized protein</fullName>
    </submittedName>
</protein>
<feature type="region of interest" description="Disordered" evidence="1">
    <location>
        <begin position="1"/>
        <end position="130"/>
    </location>
</feature>
<gene>
    <name evidence="2" type="ORF">Triagg1_2485</name>
</gene>
<dbReference type="AlphaFoldDB" id="A0AAE1IJ82"/>
<dbReference type="RefSeq" id="XP_062758697.1">
    <property type="nucleotide sequence ID" value="XM_062896671.1"/>
</dbReference>
<dbReference type="EMBL" id="JAWRVG010000006">
    <property type="protein sequence ID" value="KAK4081744.1"/>
    <property type="molecule type" value="Genomic_DNA"/>
</dbReference>
<dbReference type="Proteomes" id="UP001273209">
    <property type="component" value="Unassembled WGS sequence"/>
</dbReference>
<proteinExistence type="predicted"/>
<feature type="compositionally biased region" description="Basic and acidic residues" evidence="1">
    <location>
        <begin position="542"/>
        <end position="553"/>
    </location>
</feature>
<organism evidence="2 3">
    <name type="scientific">Trichoderma aggressivum f. europaeum</name>
    <dbReference type="NCBI Taxonomy" id="173218"/>
    <lineage>
        <taxon>Eukaryota</taxon>
        <taxon>Fungi</taxon>
        <taxon>Dikarya</taxon>
        <taxon>Ascomycota</taxon>
        <taxon>Pezizomycotina</taxon>
        <taxon>Sordariomycetes</taxon>
        <taxon>Hypocreomycetidae</taxon>
        <taxon>Hypocreales</taxon>
        <taxon>Hypocreaceae</taxon>
        <taxon>Trichoderma</taxon>
    </lineage>
</organism>
<keyword evidence="3" id="KW-1185">Reference proteome</keyword>
<feature type="compositionally biased region" description="Basic and acidic residues" evidence="1">
    <location>
        <begin position="11"/>
        <end position="42"/>
    </location>
</feature>
<reference evidence="2" key="1">
    <citation type="submission" date="2023-11" db="EMBL/GenBank/DDBJ databases">
        <title>The genome sequences of three competitors of mushroom-forming fungi.</title>
        <authorList>
            <person name="Beijen E."/>
            <person name="Ohm R.A."/>
        </authorList>
    </citation>
    <scope>NUCLEOTIDE SEQUENCE</scope>
    <source>
        <strain evidence="2">CBS 100526</strain>
    </source>
</reference>
<evidence type="ECO:0000256" key="1">
    <source>
        <dbReference type="SAM" id="MobiDB-lite"/>
    </source>
</evidence>
<accession>A0AAE1IJ82</accession>
<sequence length="584" mass="64165">MCVQPTAASHGGDEAKQSRAEQSRAEQSRAEQSRAEQSRADKSTVNSQRPEHGRSLPLPASHRIASHRITSSPSDPRRISTAQHARRQTQGNKQLEKKATGTETTGPLQAEDISVSLRPDPIGETKPPSIGLARPLSFRCMRPAHLLSSPRSTSQRSVHQPPFGSIAARTARRQRPHIQTARIDRHLLDYKYEVLLRERRTATLRLGHGRYCTSTAWGILRAHAPRSRIRATTAGHPPAASSFDPEDTLVVLQLPFGLPHASVPDLEILSLPKALFLVPSGKLHPGPDAARAASCLCLRCACACACRIHPNSPARHRQPSDLAQAAASAGISSIPFTAWREPIVASACLILSSARDTKVRKSFIRMDPDCAICHAPASMACDCEAKGLEVAVKQAEERMMRSIYSDIRSWVRAHAQDYILEYFRQLAERRKTAHSAHLDHITAHAFYHYNAPPHPNQIAEAQATLKRGIDEDWQASVQRYPEVLEYFYSLIELTLPADDEAAVKNPPLTAPPPRKPSRRAGSISASAGSAPPPAIAPPSSFHADRDALMERRTPAPAATPRDRRTFRPPPPQHHPSSSYYAPFG</sequence>
<feature type="compositionally biased region" description="Polar residues" evidence="1">
    <location>
        <begin position="68"/>
        <end position="93"/>
    </location>
</feature>
<feature type="compositionally biased region" description="Polar residues" evidence="1">
    <location>
        <begin position="149"/>
        <end position="158"/>
    </location>
</feature>
<feature type="region of interest" description="Disordered" evidence="1">
    <location>
        <begin position="502"/>
        <end position="584"/>
    </location>
</feature>
<feature type="region of interest" description="Disordered" evidence="1">
    <location>
        <begin position="147"/>
        <end position="176"/>
    </location>
</feature>